<proteinExistence type="predicted"/>
<dbReference type="Proteomes" id="UP001610334">
    <property type="component" value="Unassembled WGS sequence"/>
</dbReference>
<gene>
    <name evidence="2" type="ORF">BJX63DRAFT_264137</name>
</gene>
<evidence type="ECO:0000256" key="1">
    <source>
        <dbReference type="SAM" id="MobiDB-lite"/>
    </source>
</evidence>
<sequence>MQHIDPIPESNADSDDEICYTPSATTHTSFPEAASSPESGLPSYSSILQTPIAVPPHKDATFVIRDRETGLVIALDDGELGLHPDEKDSGNGSYIHGRGNHWKCIENDDLWLGFRNSVSREYIGHNGDIKGHWRFIAEKKHHKLWEYFCAREQHPKGGHVLLVKHDHGFRAMKAGGKDGRELVVAGKGEKGATWDFIKVR</sequence>
<name>A0ABR4H932_9EURO</name>
<protein>
    <submittedName>
        <fullName evidence="2">Uncharacterized protein</fullName>
    </submittedName>
</protein>
<evidence type="ECO:0000313" key="3">
    <source>
        <dbReference type="Proteomes" id="UP001610334"/>
    </source>
</evidence>
<evidence type="ECO:0000313" key="2">
    <source>
        <dbReference type="EMBL" id="KAL2811969.1"/>
    </source>
</evidence>
<reference evidence="2 3" key="1">
    <citation type="submission" date="2024-07" db="EMBL/GenBank/DDBJ databases">
        <title>Section-level genome sequencing and comparative genomics of Aspergillus sections Usti and Cavernicolus.</title>
        <authorList>
            <consortium name="Lawrence Berkeley National Laboratory"/>
            <person name="Nybo J.L."/>
            <person name="Vesth T.C."/>
            <person name="Theobald S."/>
            <person name="Frisvad J.C."/>
            <person name="Larsen T.O."/>
            <person name="Kjaerboelling I."/>
            <person name="Rothschild-Mancinelli K."/>
            <person name="Lyhne E.K."/>
            <person name="Kogle M.E."/>
            <person name="Barry K."/>
            <person name="Clum A."/>
            <person name="Na H."/>
            <person name="Ledsgaard L."/>
            <person name="Lin J."/>
            <person name="Lipzen A."/>
            <person name="Kuo A."/>
            <person name="Riley R."/>
            <person name="Mondo S."/>
            <person name="Labutti K."/>
            <person name="Haridas S."/>
            <person name="Pangalinan J."/>
            <person name="Salamov A.A."/>
            <person name="Simmons B.A."/>
            <person name="Magnuson J.K."/>
            <person name="Chen J."/>
            <person name="Drula E."/>
            <person name="Henrissat B."/>
            <person name="Wiebenga A."/>
            <person name="Lubbers R.J."/>
            <person name="Gomes A.C."/>
            <person name="Makela M.R."/>
            <person name="Stajich J."/>
            <person name="Grigoriev I.V."/>
            <person name="Mortensen U.H."/>
            <person name="De Vries R.P."/>
            <person name="Baker S.E."/>
            <person name="Andersen M.R."/>
        </authorList>
    </citation>
    <scope>NUCLEOTIDE SEQUENCE [LARGE SCALE GENOMIC DNA]</scope>
    <source>
        <strain evidence="2 3">CBS 588.65</strain>
    </source>
</reference>
<keyword evidence="3" id="KW-1185">Reference proteome</keyword>
<accession>A0ABR4H932</accession>
<feature type="region of interest" description="Disordered" evidence="1">
    <location>
        <begin position="1"/>
        <end position="42"/>
    </location>
</feature>
<comment type="caution">
    <text evidence="2">The sequence shown here is derived from an EMBL/GenBank/DDBJ whole genome shotgun (WGS) entry which is preliminary data.</text>
</comment>
<dbReference type="PANTHER" id="PTHR39697:SF2">
    <property type="entry name" value="CYANOVIRIN-N DOMAIN-CONTAINING PROTEIN"/>
    <property type="match status" value="1"/>
</dbReference>
<organism evidence="2 3">
    <name type="scientific">Aspergillus granulosus</name>
    <dbReference type="NCBI Taxonomy" id="176169"/>
    <lineage>
        <taxon>Eukaryota</taxon>
        <taxon>Fungi</taxon>
        <taxon>Dikarya</taxon>
        <taxon>Ascomycota</taxon>
        <taxon>Pezizomycotina</taxon>
        <taxon>Eurotiomycetes</taxon>
        <taxon>Eurotiomycetidae</taxon>
        <taxon>Eurotiales</taxon>
        <taxon>Aspergillaceae</taxon>
        <taxon>Aspergillus</taxon>
        <taxon>Aspergillus subgen. Nidulantes</taxon>
    </lineage>
</organism>
<dbReference type="PANTHER" id="PTHR39697">
    <property type="entry name" value="RICIN B LECTIN DOMAIN-CONTAINING PROTEIN-RELATED"/>
    <property type="match status" value="1"/>
</dbReference>
<dbReference type="EMBL" id="JBFXLT010000052">
    <property type="protein sequence ID" value="KAL2811969.1"/>
    <property type="molecule type" value="Genomic_DNA"/>
</dbReference>